<dbReference type="EMBL" id="LWCA01002403">
    <property type="protein sequence ID" value="OAF63892.1"/>
    <property type="molecule type" value="Genomic_DNA"/>
</dbReference>
<gene>
    <name evidence="2" type="ORF">A3Q56_08403</name>
</gene>
<comment type="caution">
    <text evidence="2">The sequence shown here is derived from an EMBL/GenBank/DDBJ whole genome shotgun (WGS) entry which is preliminary data.</text>
</comment>
<keyword evidence="3" id="KW-1185">Reference proteome</keyword>
<evidence type="ECO:0000256" key="1">
    <source>
        <dbReference type="SAM" id="SignalP"/>
    </source>
</evidence>
<feature type="chain" id="PRO_5008056661" evidence="1">
    <location>
        <begin position="19"/>
        <end position="187"/>
    </location>
</feature>
<accession>A0A177AQU5</accession>
<protein>
    <submittedName>
        <fullName evidence="2">Uncharacterized protein</fullName>
    </submittedName>
</protein>
<keyword evidence="1" id="KW-0732">Signal</keyword>
<dbReference type="Proteomes" id="UP000078046">
    <property type="component" value="Unassembled WGS sequence"/>
</dbReference>
<name>A0A177AQU5_9BILA</name>
<evidence type="ECO:0000313" key="3">
    <source>
        <dbReference type="Proteomes" id="UP000078046"/>
    </source>
</evidence>
<proteinExistence type="predicted"/>
<dbReference type="Gene3D" id="3.30.70.260">
    <property type="match status" value="1"/>
</dbReference>
<organism evidence="2 3">
    <name type="scientific">Intoshia linei</name>
    <dbReference type="NCBI Taxonomy" id="1819745"/>
    <lineage>
        <taxon>Eukaryota</taxon>
        <taxon>Metazoa</taxon>
        <taxon>Spiralia</taxon>
        <taxon>Lophotrochozoa</taxon>
        <taxon>Mesozoa</taxon>
        <taxon>Orthonectida</taxon>
        <taxon>Rhopaluridae</taxon>
        <taxon>Intoshia</taxon>
    </lineage>
</organism>
<feature type="signal peptide" evidence="1">
    <location>
        <begin position="1"/>
        <end position="18"/>
    </location>
</feature>
<reference evidence="2 3" key="1">
    <citation type="submission" date="2016-04" db="EMBL/GenBank/DDBJ databases">
        <title>The genome of Intoshia linei affirms orthonectids as highly simplified spiralians.</title>
        <authorList>
            <person name="Mikhailov K.V."/>
            <person name="Slusarev G.S."/>
            <person name="Nikitin M.A."/>
            <person name="Logacheva M.D."/>
            <person name="Penin A."/>
            <person name="Aleoshin V."/>
            <person name="Panchin Y.V."/>
        </authorList>
    </citation>
    <scope>NUCLEOTIDE SEQUENCE [LARGE SCALE GENOMIC DNA]</scope>
    <source>
        <strain evidence="2">Intl2013</strain>
        <tissue evidence="2">Whole animal</tissue>
    </source>
</reference>
<sequence>MKFDVFLLLFNCWVFIHCDIIENLEKQWDINKLDEDEDMSDYIRDDKERYLGNEDNLKTDQDRIKRHNEFKQHSKEKQESREHQHVYTGTDMLVVTMMEKYTAHELAIIYGEWSMAMQQVHITLKIHNVQKGLILITSPNRKTSNEIIEFLQRQDQCMYLELNSKEKTPCFGAIRQADIADEKKIEL</sequence>
<dbReference type="AlphaFoldDB" id="A0A177AQU5"/>
<evidence type="ECO:0000313" key="2">
    <source>
        <dbReference type="EMBL" id="OAF63892.1"/>
    </source>
</evidence>